<protein>
    <submittedName>
        <fullName evidence="4">WD40 repeat-like protein</fullName>
    </submittedName>
</protein>
<feature type="domain" description="Pyrrolo-quinoline quinone repeat" evidence="3">
    <location>
        <begin position="185"/>
        <end position="433"/>
    </location>
</feature>
<dbReference type="OrthoDB" id="229752at2"/>
<evidence type="ECO:0000256" key="1">
    <source>
        <dbReference type="SAM" id="MobiDB-lite"/>
    </source>
</evidence>
<dbReference type="Gene3D" id="2.130.10.10">
    <property type="entry name" value="YVTN repeat-like/Quinoprotein amine dehydrogenase"/>
    <property type="match status" value="1"/>
</dbReference>
<dbReference type="eggNOG" id="COG1520">
    <property type="taxonomic scope" value="Bacteria"/>
</dbReference>
<name>F0SSN3_RUBBR</name>
<dbReference type="RefSeq" id="WP_013629073.1">
    <property type="nucleotide sequence ID" value="NC_015174.1"/>
</dbReference>
<dbReference type="Pfam" id="PF13360">
    <property type="entry name" value="PQQ_2"/>
    <property type="match status" value="1"/>
</dbReference>
<accession>F0SSN3</accession>
<dbReference type="InterPro" id="IPR015943">
    <property type="entry name" value="WD40/YVTN_repeat-like_dom_sf"/>
</dbReference>
<evidence type="ECO:0000259" key="3">
    <source>
        <dbReference type="Pfam" id="PF13360"/>
    </source>
</evidence>
<dbReference type="InterPro" id="IPR002372">
    <property type="entry name" value="PQQ_rpt_dom"/>
</dbReference>
<feature type="region of interest" description="Disordered" evidence="1">
    <location>
        <begin position="94"/>
        <end position="149"/>
    </location>
</feature>
<keyword evidence="5" id="KW-1185">Reference proteome</keyword>
<dbReference type="InterPro" id="IPR011047">
    <property type="entry name" value="Quinoprotein_ADH-like_sf"/>
</dbReference>
<dbReference type="Proteomes" id="UP000006860">
    <property type="component" value="Chromosome"/>
</dbReference>
<feature type="signal peptide" evidence="2">
    <location>
        <begin position="1"/>
        <end position="22"/>
    </location>
</feature>
<dbReference type="PANTHER" id="PTHR34512:SF30">
    <property type="entry name" value="OUTER MEMBRANE PROTEIN ASSEMBLY FACTOR BAMB"/>
    <property type="match status" value="1"/>
</dbReference>
<gene>
    <name evidence="4" type="ordered locus">Plabr_2749</name>
</gene>
<evidence type="ECO:0000313" key="5">
    <source>
        <dbReference type="Proteomes" id="UP000006860"/>
    </source>
</evidence>
<dbReference type="KEGG" id="pbs:Plabr_2749"/>
<keyword evidence="2" id="KW-0732">Signal</keyword>
<sequence>MSARCGFLMVALWFLGAGLADAQAETFTGRVTKMTADGRSLTVYSTVGKSEETFTLSGRQVRITVNGRPAKPVDLSVGDLVTIFANSSGEAQRVIARSKKTPKPEMENPAAATADGGSGENTGESWSQFLGPKRENRSPETGLLKSWPEGGPKLLWTARNLGEGYSAVSVADGKVFTMGTREGQEVVLAFDLSNGQELWATRNGTVFSNNQGNGPRSTPTYEAGRLYCLGADGDLGVYSATSGQTFWQKNILSEFSASNIVWGISESPLIDGNKLVCTPGGAGATMVALNKSNGDLVWRAAVPGNPKAGYASPILADLNGTRQYVNFCHNGLLGVDAATGQPLWGDDNASNDTANCSSAIQVGDDSVFYASGYGTGGALLQFNDRRAKPQLVYKTEKMKNHHGGMVQVGDYIYGANEQILTCLEAKTGSVAWQDRLNSDGKGAITFADGQLYFRSEQGPMYLIDADPAEVRIRGQFEQPERSNQRAWARPVVADGKLFLRDQDILLCYDVSEQESGN</sequence>
<feature type="chain" id="PRO_5003257291" evidence="2">
    <location>
        <begin position="23"/>
        <end position="517"/>
    </location>
</feature>
<proteinExistence type="predicted"/>
<evidence type="ECO:0000313" key="4">
    <source>
        <dbReference type="EMBL" id="ADY60349.1"/>
    </source>
</evidence>
<reference evidence="5" key="1">
    <citation type="submission" date="2011-02" db="EMBL/GenBank/DDBJ databases">
        <title>The complete genome of Planctomyces brasiliensis DSM 5305.</title>
        <authorList>
            <person name="Lucas S."/>
            <person name="Copeland A."/>
            <person name="Lapidus A."/>
            <person name="Bruce D."/>
            <person name="Goodwin L."/>
            <person name="Pitluck S."/>
            <person name="Kyrpides N."/>
            <person name="Mavromatis K."/>
            <person name="Pagani I."/>
            <person name="Ivanova N."/>
            <person name="Ovchinnikova G."/>
            <person name="Lu M."/>
            <person name="Detter J.C."/>
            <person name="Han C."/>
            <person name="Land M."/>
            <person name="Hauser L."/>
            <person name="Markowitz V."/>
            <person name="Cheng J.-F."/>
            <person name="Hugenholtz P."/>
            <person name="Woyke T."/>
            <person name="Wu D."/>
            <person name="Tindall B."/>
            <person name="Pomrenke H.G."/>
            <person name="Brambilla E."/>
            <person name="Klenk H.-P."/>
            <person name="Eisen J.A."/>
        </authorList>
    </citation>
    <scope>NUCLEOTIDE SEQUENCE [LARGE SCALE GENOMIC DNA]</scope>
    <source>
        <strain evidence="5">ATCC 49424 / DSM 5305 / JCM 21570 / NBRC 103401 / IFAM 1448</strain>
    </source>
</reference>
<evidence type="ECO:0000256" key="2">
    <source>
        <dbReference type="SAM" id="SignalP"/>
    </source>
</evidence>
<dbReference type="HOGENOM" id="CLU_027480_2_2_0"/>
<dbReference type="STRING" id="756272.Plabr_2749"/>
<dbReference type="PANTHER" id="PTHR34512">
    <property type="entry name" value="CELL SURFACE PROTEIN"/>
    <property type="match status" value="1"/>
</dbReference>
<dbReference type="EMBL" id="CP002546">
    <property type="protein sequence ID" value="ADY60349.1"/>
    <property type="molecule type" value="Genomic_DNA"/>
</dbReference>
<dbReference type="AlphaFoldDB" id="F0SSN3"/>
<organism evidence="4 5">
    <name type="scientific">Rubinisphaera brasiliensis (strain ATCC 49424 / DSM 5305 / JCM 21570 / IAM 15109 / NBRC 103401 / IFAM 1448)</name>
    <name type="common">Planctomyces brasiliensis</name>
    <dbReference type="NCBI Taxonomy" id="756272"/>
    <lineage>
        <taxon>Bacteria</taxon>
        <taxon>Pseudomonadati</taxon>
        <taxon>Planctomycetota</taxon>
        <taxon>Planctomycetia</taxon>
        <taxon>Planctomycetales</taxon>
        <taxon>Planctomycetaceae</taxon>
        <taxon>Rubinisphaera</taxon>
    </lineage>
</organism>
<dbReference type="SUPFAM" id="SSF50998">
    <property type="entry name" value="Quinoprotein alcohol dehydrogenase-like"/>
    <property type="match status" value="1"/>
</dbReference>